<reference evidence="2 3" key="1">
    <citation type="journal article" date="2019" name="Genome Biol. Evol.">
        <title>Insights into the evolution of the New World diploid cottons (Gossypium, subgenus Houzingenia) based on genome sequencing.</title>
        <authorList>
            <person name="Grover C.E."/>
            <person name="Arick M.A. 2nd"/>
            <person name="Thrash A."/>
            <person name="Conover J.L."/>
            <person name="Sanders W.S."/>
            <person name="Peterson D.G."/>
            <person name="Frelichowski J.E."/>
            <person name="Scheffler J.A."/>
            <person name="Scheffler B.E."/>
            <person name="Wendel J.F."/>
        </authorList>
    </citation>
    <scope>NUCLEOTIDE SEQUENCE [LARGE SCALE GENOMIC DNA]</scope>
    <source>
        <strain evidence="2">57</strain>
        <tissue evidence="2">Leaf</tissue>
    </source>
</reference>
<dbReference type="InterPro" id="IPR044730">
    <property type="entry name" value="RNase_H-like_dom_plant"/>
</dbReference>
<proteinExistence type="predicted"/>
<dbReference type="CDD" id="cd06222">
    <property type="entry name" value="RNase_H_like"/>
    <property type="match status" value="1"/>
</dbReference>
<keyword evidence="3" id="KW-1185">Reference proteome</keyword>
<dbReference type="GO" id="GO:0003676">
    <property type="term" value="F:nucleic acid binding"/>
    <property type="evidence" value="ECO:0007669"/>
    <property type="project" value="InterPro"/>
</dbReference>
<sequence length="154" mass="17374">MSIWINRLAYLEEFFQNISWAATEVVKISSSWAQQYESQIGGCKSNIPNSNPTNNSNATWVYLSTNEVVVRKSGYAATGSVVRDQDGNWIVAFTRFLGVCSPFEVEVWSILNGILIMLNKGYRWAIIQTDNLEVTQILTDLDLEDSGITVLRRT</sequence>
<dbReference type="InterPro" id="IPR036397">
    <property type="entry name" value="RNaseH_sf"/>
</dbReference>
<dbReference type="Pfam" id="PF13456">
    <property type="entry name" value="RVT_3"/>
    <property type="match status" value="1"/>
</dbReference>
<dbReference type="EMBL" id="JABFAB010000001">
    <property type="protein sequence ID" value="MBA0640824.1"/>
    <property type="molecule type" value="Genomic_DNA"/>
</dbReference>
<dbReference type="Proteomes" id="UP000593573">
    <property type="component" value="Unassembled WGS sequence"/>
</dbReference>
<dbReference type="InterPro" id="IPR002156">
    <property type="entry name" value="RNaseH_domain"/>
</dbReference>
<gene>
    <name evidence="2" type="ORF">Goklo_023726</name>
</gene>
<accession>A0A7J8TRS6</accession>
<dbReference type="OrthoDB" id="982759at2759"/>
<dbReference type="InterPro" id="IPR053151">
    <property type="entry name" value="RNase_H-like"/>
</dbReference>
<evidence type="ECO:0000313" key="2">
    <source>
        <dbReference type="EMBL" id="MBA0640824.1"/>
    </source>
</evidence>
<feature type="domain" description="RNase H type-1" evidence="1">
    <location>
        <begin position="69"/>
        <end position="141"/>
    </location>
</feature>
<dbReference type="PANTHER" id="PTHR47723:SF19">
    <property type="entry name" value="POLYNUCLEOTIDYL TRANSFERASE, RIBONUCLEASE H-LIKE SUPERFAMILY PROTEIN"/>
    <property type="match status" value="1"/>
</dbReference>
<comment type="caution">
    <text evidence="2">The sequence shown here is derived from an EMBL/GenBank/DDBJ whole genome shotgun (WGS) entry which is preliminary data.</text>
</comment>
<dbReference type="GO" id="GO:0004523">
    <property type="term" value="F:RNA-DNA hybrid ribonuclease activity"/>
    <property type="evidence" value="ECO:0007669"/>
    <property type="project" value="InterPro"/>
</dbReference>
<evidence type="ECO:0000259" key="1">
    <source>
        <dbReference type="Pfam" id="PF13456"/>
    </source>
</evidence>
<dbReference type="Gene3D" id="3.30.420.10">
    <property type="entry name" value="Ribonuclease H-like superfamily/Ribonuclease H"/>
    <property type="match status" value="1"/>
</dbReference>
<organism evidence="2 3">
    <name type="scientific">Gossypium klotzschianum</name>
    <dbReference type="NCBI Taxonomy" id="34286"/>
    <lineage>
        <taxon>Eukaryota</taxon>
        <taxon>Viridiplantae</taxon>
        <taxon>Streptophyta</taxon>
        <taxon>Embryophyta</taxon>
        <taxon>Tracheophyta</taxon>
        <taxon>Spermatophyta</taxon>
        <taxon>Magnoliopsida</taxon>
        <taxon>eudicotyledons</taxon>
        <taxon>Gunneridae</taxon>
        <taxon>Pentapetalae</taxon>
        <taxon>rosids</taxon>
        <taxon>malvids</taxon>
        <taxon>Malvales</taxon>
        <taxon>Malvaceae</taxon>
        <taxon>Malvoideae</taxon>
        <taxon>Gossypium</taxon>
    </lineage>
</organism>
<dbReference type="PANTHER" id="PTHR47723">
    <property type="entry name" value="OS05G0353850 PROTEIN"/>
    <property type="match status" value="1"/>
</dbReference>
<name>A0A7J8TRS6_9ROSI</name>
<protein>
    <recommendedName>
        <fullName evidence="1">RNase H type-1 domain-containing protein</fullName>
    </recommendedName>
</protein>
<dbReference type="AlphaFoldDB" id="A0A7J8TRS6"/>
<evidence type="ECO:0000313" key="3">
    <source>
        <dbReference type="Proteomes" id="UP000593573"/>
    </source>
</evidence>